<accession>A0A0C9V146</accession>
<proteinExistence type="predicted"/>
<dbReference type="Proteomes" id="UP000054279">
    <property type="component" value="Unassembled WGS sequence"/>
</dbReference>
<keyword evidence="3" id="KW-1185">Reference proteome</keyword>
<dbReference type="HOGENOM" id="CLU_044890_0_1_1"/>
<evidence type="ECO:0000313" key="2">
    <source>
        <dbReference type="EMBL" id="KIJ31165.1"/>
    </source>
</evidence>
<reference evidence="2 3" key="1">
    <citation type="submission" date="2014-06" db="EMBL/GenBank/DDBJ databases">
        <title>Evolutionary Origins and Diversification of the Mycorrhizal Mutualists.</title>
        <authorList>
            <consortium name="DOE Joint Genome Institute"/>
            <consortium name="Mycorrhizal Genomics Consortium"/>
            <person name="Kohler A."/>
            <person name="Kuo A."/>
            <person name="Nagy L.G."/>
            <person name="Floudas D."/>
            <person name="Copeland A."/>
            <person name="Barry K.W."/>
            <person name="Cichocki N."/>
            <person name="Veneault-Fourrey C."/>
            <person name="LaButti K."/>
            <person name="Lindquist E.A."/>
            <person name="Lipzen A."/>
            <person name="Lundell T."/>
            <person name="Morin E."/>
            <person name="Murat C."/>
            <person name="Riley R."/>
            <person name="Ohm R."/>
            <person name="Sun H."/>
            <person name="Tunlid A."/>
            <person name="Henrissat B."/>
            <person name="Grigoriev I.V."/>
            <person name="Hibbett D.S."/>
            <person name="Martin F."/>
        </authorList>
    </citation>
    <scope>NUCLEOTIDE SEQUENCE [LARGE SCALE GENOMIC DNA]</scope>
    <source>
        <strain evidence="2 3">SS14</strain>
    </source>
</reference>
<evidence type="ECO:0000259" key="1">
    <source>
        <dbReference type="Pfam" id="PF10551"/>
    </source>
</evidence>
<dbReference type="InterPro" id="IPR018289">
    <property type="entry name" value="MULE_transposase_dom"/>
</dbReference>
<dbReference type="Pfam" id="PF10551">
    <property type="entry name" value="MULE"/>
    <property type="match status" value="1"/>
</dbReference>
<evidence type="ECO:0000313" key="3">
    <source>
        <dbReference type="Proteomes" id="UP000054279"/>
    </source>
</evidence>
<name>A0A0C9V146_SPHS4</name>
<sequence length="305" mass="34376">MTIEHYPCKGKLLVTVNPKVTDAVRIRIEHHLAHQHYVDISLTEEMKDIIEEMKDSPASMIWTRIVRELPKNEVTQDQVYAYWTSLNEDAWRLDSDQVKSAIAVLSRAEDIDVNIIPTRKEDGISIFAFALKEIIDSFGPQVTEIAMDSTWKTNAAGYELYAVVAEAAGRSLPLAFAFVSTDGTAMKGAKDRALQDVLSWLKIKCPNVAFTLSDKDTSEINAFAAVFEKAKHQLCYWHAIRYLEERLGEDKPPAAYDGRRAHKIHNFIDPTWAPGVTNGHIVEGVSDFTDNNLPDPLPLTQVIFY</sequence>
<dbReference type="OrthoDB" id="2437251at2759"/>
<feature type="domain" description="MULE transposase" evidence="1">
    <location>
        <begin position="145"/>
        <end position="240"/>
    </location>
</feature>
<protein>
    <recommendedName>
        <fullName evidence="1">MULE transposase domain-containing protein</fullName>
    </recommendedName>
</protein>
<organism evidence="2 3">
    <name type="scientific">Sphaerobolus stellatus (strain SS14)</name>
    <dbReference type="NCBI Taxonomy" id="990650"/>
    <lineage>
        <taxon>Eukaryota</taxon>
        <taxon>Fungi</taxon>
        <taxon>Dikarya</taxon>
        <taxon>Basidiomycota</taxon>
        <taxon>Agaricomycotina</taxon>
        <taxon>Agaricomycetes</taxon>
        <taxon>Phallomycetidae</taxon>
        <taxon>Geastrales</taxon>
        <taxon>Sphaerobolaceae</taxon>
        <taxon>Sphaerobolus</taxon>
    </lineage>
</organism>
<gene>
    <name evidence="2" type="ORF">M422DRAFT_186329</name>
</gene>
<dbReference type="EMBL" id="KN837247">
    <property type="protein sequence ID" value="KIJ31165.1"/>
    <property type="molecule type" value="Genomic_DNA"/>
</dbReference>
<dbReference type="AlphaFoldDB" id="A0A0C9V146"/>